<gene>
    <name evidence="2" type="ORF">TAPDE_001301</name>
</gene>
<protein>
    <submittedName>
        <fullName evidence="2">Uncharacterized protein</fullName>
    </submittedName>
</protein>
<dbReference type="VEuPathDB" id="FungiDB:TAPDE_001301"/>
<dbReference type="STRING" id="1097556.R4X7R8"/>
<evidence type="ECO:0000313" key="3">
    <source>
        <dbReference type="Proteomes" id="UP000013776"/>
    </source>
</evidence>
<dbReference type="PANTHER" id="PTHR28096:SF1">
    <property type="entry name" value="PROTEIN FAF1"/>
    <property type="match status" value="1"/>
</dbReference>
<dbReference type="EMBL" id="CAHR02000041">
    <property type="protein sequence ID" value="CCG81470.1"/>
    <property type="molecule type" value="Genomic_DNA"/>
</dbReference>
<dbReference type="InterPro" id="IPR027973">
    <property type="entry name" value="FSAF1-like"/>
</dbReference>
<feature type="compositionally biased region" description="Acidic residues" evidence="1">
    <location>
        <begin position="133"/>
        <end position="144"/>
    </location>
</feature>
<sequence length="291" mass="31670">MDPAAVEELQRLYARKTAQAEDRPKKKRRISNPNVQDTSVPIVMENHANDVSIDSSDIDDSYDDTFDGFSNELSLPNSNDSKIDVVEVVTFDGSAANPVGDSSTAGYKSFMSGKVPKTGGVASLVQKSRRSTEDDDSGSESDAADDLKKDKELQRLLRESHLLQAQGNGSLETEGRIRHKATAAQLIANGASKPKQRKMPIGMRKGIEAAANKREGAADKYNRDNGIVTARKAAPVVQKRSNKTLHELNLGKYKNGKLSISRKEIDRVNGPRGGSAKGKKKRGFRDFSNIG</sequence>
<accession>R4X7R8</accession>
<dbReference type="GO" id="GO:0000462">
    <property type="term" value="P:maturation of SSU-rRNA from tricistronic rRNA transcript (SSU-rRNA, 5.8S rRNA, LSU-rRNA)"/>
    <property type="evidence" value="ECO:0007669"/>
    <property type="project" value="TreeGrafter"/>
</dbReference>
<feature type="region of interest" description="Disordered" evidence="1">
    <location>
        <begin position="13"/>
        <end position="43"/>
    </location>
</feature>
<dbReference type="GO" id="GO:0005730">
    <property type="term" value="C:nucleolus"/>
    <property type="evidence" value="ECO:0007669"/>
    <property type="project" value="TreeGrafter"/>
</dbReference>
<dbReference type="eggNOG" id="ENOG502QVP1">
    <property type="taxonomic scope" value="Eukaryota"/>
</dbReference>
<dbReference type="InterPro" id="IPR053030">
    <property type="entry name" value="Ribosomal_biogenesis_FAF1-like"/>
</dbReference>
<dbReference type="AlphaFoldDB" id="R4X7R8"/>
<organism evidence="2 3">
    <name type="scientific">Taphrina deformans (strain PYCC 5710 / ATCC 11124 / CBS 356.35 / IMI 108563 / JCM 9778 / NBRC 8474)</name>
    <name type="common">Peach leaf curl fungus</name>
    <name type="synonym">Lalaria deformans</name>
    <dbReference type="NCBI Taxonomy" id="1097556"/>
    <lineage>
        <taxon>Eukaryota</taxon>
        <taxon>Fungi</taxon>
        <taxon>Dikarya</taxon>
        <taxon>Ascomycota</taxon>
        <taxon>Taphrinomycotina</taxon>
        <taxon>Taphrinomycetes</taxon>
        <taxon>Taphrinales</taxon>
        <taxon>Taphrinaceae</taxon>
        <taxon>Taphrina</taxon>
    </lineage>
</organism>
<dbReference type="OrthoDB" id="5556956at2759"/>
<feature type="region of interest" description="Disordered" evidence="1">
    <location>
        <begin position="118"/>
        <end position="149"/>
    </location>
</feature>
<proteinExistence type="predicted"/>
<dbReference type="Pfam" id="PF15375">
    <property type="entry name" value="FSAF1"/>
    <property type="match status" value="1"/>
</dbReference>
<dbReference type="Proteomes" id="UP000013776">
    <property type="component" value="Unassembled WGS sequence"/>
</dbReference>
<feature type="region of interest" description="Disordered" evidence="1">
    <location>
        <begin position="259"/>
        <end position="291"/>
    </location>
</feature>
<name>R4X7R8_TAPDE</name>
<dbReference type="PANTHER" id="PTHR28096">
    <property type="entry name" value="PROTEIN FAF1"/>
    <property type="match status" value="1"/>
</dbReference>
<reference evidence="2 3" key="1">
    <citation type="journal article" date="2013" name="MBio">
        <title>Genome sequencing of the plant pathogen Taphrina deformans, the causal agent of peach leaf curl.</title>
        <authorList>
            <person name="Cisse O.H."/>
            <person name="Almeida J.M.G.C.F."/>
            <person name="Fonseca A."/>
            <person name="Kumar A.A."/>
            <person name="Salojaervi J."/>
            <person name="Overmyer K."/>
            <person name="Hauser P.M."/>
            <person name="Pagni M."/>
        </authorList>
    </citation>
    <scope>NUCLEOTIDE SEQUENCE [LARGE SCALE GENOMIC DNA]</scope>
    <source>
        <strain evidence="3">PYCC 5710 / ATCC 11124 / CBS 356.35 / IMI 108563 / JCM 9778 / NBRC 8474</strain>
    </source>
</reference>
<evidence type="ECO:0000313" key="2">
    <source>
        <dbReference type="EMBL" id="CCG81470.1"/>
    </source>
</evidence>
<keyword evidence="3" id="KW-1185">Reference proteome</keyword>
<feature type="region of interest" description="Disordered" evidence="1">
    <location>
        <begin position="94"/>
        <end position="113"/>
    </location>
</feature>
<comment type="caution">
    <text evidence="2">The sequence shown here is derived from an EMBL/GenBank/DDBJ whole genome shotgun (WGS) entry which is preliminary data.</text>
</comment>
<evidence type="ECO:0000256" key="1">
    <source>
        <dbReference type="SAM" id="MobiDB-lite"/>
    </source>
</evidence>